<dbReference type="PANTHER" id="PTHR13479:SF40">
    <property type="entry name" value="SMALL RIBOSOMAL SUBUNIT PROTEIN BS18M"/>
    <property type="match status" value="1"/>
</dbReference>
<dbReference type="Gene3D" id="4.10.640.10">
    <property type="entry name" value="Ribosomal protein S18"/>
    <property type="match status" value="1"/>
</dbReference>
<dbReference type="Pfam" id="PF01084">
    <property type="entry name" value="Ribosomal_S18"/>
    <property type="match status" value="1"/>
</dbReference>
<gene>
    <name evidence="6" type="ORF">FNK824_LOCUS309</name>
</gene>
<evidence type="ECO:0008006" key="8">
    <source>
        <dbReference type="Google" id="ProtNLM"/>
    </source>
</evidence>
<evidence type="ECO:0000256" key="1">
    <source>
        <dbReference type="ARBA" id="ARBA00005589"/>
    </source>
</evidence>
<accession>A0A818JFU7</accession>
<dbReference type="GO" id="GO:0005763">
    <property type="term" value="C:mitochondrial small ribosomal subunit"/>
    <property type="evidence" value="ECO:0007669"/>
    <property type="project" value="TreeGrafter"/>
</dbReference>
<feature type="transmembrane region" description="Helical" evidence="5">
    <location>
        <begin position="406"/>
        <end position="431"/>
    </location>
</feature>
<evidence type="ECO:0000256" key="4">
    <source>
        <dbReference type="SAM" id="MobiDB-lite"/>
    </source>
</evidence>
<reference evidence="6" key="1">
    <citation type="submission" date="2021-02" db="EMBL/GenBank/DDBJ databases">
        <authorList>
            <person name="Nowell W R."/>
        </authorList>
    </citation>
    <scope>NUCLEOTIDE SEQUENCE</scope>
</reference>
<feature type="transmembrane region" description="Helical" evidence="5">
    <location>
        <begin position="377"/>
        <end position="394"/>
    </location>
</feature>
<evidence type="ECO:0000313" key="7">
    <source>
        <dbReference type="Proteomes" id="UP000663874"/>
    </source>
</evidence>
<dbReference type="AlphaFoldDB" id="A0A818JFU7"/>
<comment type="similarity">
    <text evidence="1">Belongs to the bacterial ribosomal protein bS18 family.</text>
</comment>
<keyword evidence="5" id="KW-1133">Transmembrane helix</keyword>
<dbReference type="PANTHER" id="PTHR13479">
    <property type="entry name" value="30S RIBOSOMAL PROTEIN S18"/>
    <property type="match status" value="1"/>
</dbReference>
<keyword evidence="3" id="KW-0687">Ribonucleoprotein</keyword>
<dbReference type="InterPro" id="IPR001648">
    <property type="entry name" value="Ribosomal_bS18"/>
</dbReference>
<evidence type="ECO:0000256" key="3">
    <source>
        <dbReference type="ARBA" id="ARBA00023274"/>
    </source>
</evidence>
<proteinExistence type="inferred from homology"/>
<evidence type="ECO:0000256" key="5">
    <source>
        <dbReference type="SAM" id="Phobius"/>
    </source>
</evidence>
<name>A0A818JFU7_9BILA</name>
<dbReference type="GO" id="GO:0003735">
    <property type="term" value="F:structural constituent of ribosome"/>
    <property type="evidence" value="ECO:0007669"/>
    <property type="project" value="InterPro"/>
</dbReference>
<evidence type="ECO:0000256" key="2">
    <source>
        <dbReference type="ARBA" id="ARBA00022980"/>
    </source>
</evidence>
<feature type="compositionally biased region" description="Polar residues" evidence="4">
    <location>
        <begin position="87"/>
        <end position="103"/>
    </location>
</feature>
<keyword evidence="5" id="KW-0812">Transmembrane</keyword>
<dbReference type="GO" id="GO:0070181">
    <property type="term" value="F:small ribosomal subunit rRNA binding"/>
    <property type="evidence" value="ECO:0007669"/>
    <property type="project" value="TreeGrafter"/>
</dbReference>
<organism evidence="6 7">
    <name type="scientific">Rotaria sordida</name>
    <dbReference type="NCBI Taxonomy" id="392033"/>
    <lineage>
        <taxon>Eukaryota</taxon>
        <taxon>Metazoa</taxon>
        <taxon>Spiralia</taxon>
        <taxon>Gnathifera</taxon>
        <taxon>Rotifera</taxon>
        <taxon>Eurotatoria</taxon>
        <taxon>Bdelloidea</taxon>
        <taxon>Philodinida</taxon>
        <taxon>Philodinidae</taxon>
        <taxon>Rotaria</taxon>
    </lineage>
</organism>
<feature type="region of interest" description="Disordered" evidence="4">
    <location>
        <begin position="81"/>
        <end position="103"/>
    </location>
</feature>
<feature type="transmembrane region" description="Helical" evidence="5">
    <location>
        <begin position="464"/>
        <end position="485"/>
    </location>
</feature>
<protein>
    <recommendedName>
        <fullName evidence="8">Ribosomal protein S18</fullName>
    </recommendedName>
</protein>
<keyword evidence="5" id="KW-0472">Membrane</keyword>
<feature type="transmembrane region" description="Helical" evidence="5">
    <location>
        <begin position="287"/>
        <end position="306"/>
    </location>
</feature>
<sequence length="499" mass="59072">MNQIYRFRPLISFICRTSIRPFHLSSIRSINWADIDEYTNKVNTSNFLTTDVYEKDDEWIQYESRRNEKLRKRREQFLLGPPKRKSVTSSNNKDSKTCPSSSSIHFTKIEPDIKYDPNDDRPKQMNDPYLPSPHKCIFCVHNIEIDFRNTKLLSQFISPQTGFVFNQRTTGLCYFKQVELEKAVLKARRFNLMPYKWKETVYLDDPRLFNPYENTMKNVIYEIRSFKFRCSTNNSATLSPKKDCLFWSKIVATQYLIRHSFWKSFSLPLIIGQISVNTQKDYTGSNYILIVYILIALHFLSGIFVSDRKFRHALGFLPHIIGLGCTSYLLYSNILQQLTPWLKIRIIIHSLGTISTFCFISSLHTTSISFRSILRRLSTYLIVFYFILNAYVLWWSNDETKLFQNLFWIIIIRVHAIMFFLVSGGFCLDIFLIQSCQLAFYLICSNIILDTCILYRIHQSNINFWLLIDYIIDDIAILCGCFYLYQFNLYRKIKLKKTD</sequence>
<dbReference type="EMBL" id="CAJOBE010000011">
    <property type="protein sequence ID" value="CAF3537810.1"/>
    <property type="molecule type" value="Genomic_DNA"/>
</dbReference>
<evidence type="ECO:0000313" key="6">
    <source>
        <dbReference type="EMBL" id="CAF3537810.1"/>
    </source>
</evidence>
<comment type="caution">
    <text evidence="6">The sequence shown here is derived from an EMBL/GenBank/DDBJ whole genome shotgun (WGS) entry which is preliminary data.</text>
</comment>
<feature type="transmembrane region" description="Helical" evidence="5">
    <location>
        <begin position="438"/>
        <end position="458"/>
    </location>
</feature>
<keyword evidence="2" id="KW-0689">Ribosomal protein</keyword>
<feature type="transmembrane region" description="Helical" evidence="5">
    <location>
        <begin position="346"/>
        <end position="365"/>
    </location>
</feature>
<dbReference type="SUPFAM" id="SSF46911">
    <property type="entry name" value="Ribosomal protein S18"/>
    <property type="match status" value="1"/>
</dbReference>
<feature type="transmembrane region" description="Helical" evidence="5">
    <location>
        <begin position="313"/>
        <end position="334"/>
    </location>
</feature>
<dbReference type="GO" id="GO:0032543">
    <property type="term" value="P:mitochondrial translation"/>
    <property type="evidence" value="ECO:0007669"/>
    <property type="project" value="TreeGrafter"/>
</dbReference>
<dbReference type="Proteomes" id="UP000663874">
    <property type="component" value="Unassembled WGS sequence"/>
</dbReference>
<dbReference type="InterPro" id="IPR036870">
    <property type="entry name" value="Ribosomal_bS18_sf"/>
</dbReference>